<sequence length="161" mass="17862">MNIDARIMRTAMRHAVALAALCLLWSCACHRTRTAAAAGSVAYSEARHYFFNNDAQLPSSPVVTTQTEFDRLYGAAAVMGSDGQPTPVDFARQFVIGIVLPLTNDYTEVVPGRLTREGDTLTLHYTLRVGERNMSWTMRPMALIVVDRSQLAARCVLQQDR</sequence>
<keyword evidence="1" id="KW-0732">Signal</keyword>
<comment type="caution">
    <text evidence="2">The sequence shown here is derived from an EMBL/GenBank/DDBJ whole genome shotgun (WGS) entry which is preliminary data.</text>
</comment>
<feature type="signal peptide" evidence="1">
    <location>
        <begin position="1"/>
        <end position="31"/>
    </location>
</feature>
<protein>
    <recommendedName>
        <fullName evidence="4">Lipoprotein</fullName>
    </recommendedName>
</protein>
<dbReference type="STRING" id="908937.Prede_2004"/>
<organism evidence="2 3">
    <name type="scientific">Prevotella dentalis (strain ATCC 49559 / DSM 3688 / JCM 13448 / NCTC 12043 / ES 2772)</name>
    <name type="common">Mitsuokella dentalis</name>
    <dbReference type="NCBI Taxonomy" id="908937"/>
    <lineage>
        <taxon>Bacteria</taxon>
        <taxon>Pseudomonadati</taxon>
        <taxon>Bacteroidota</taxon>
        <taxon>Bacteroidia</taxon>
        <taxon>Bacteroidales</taxon>
        <taxon>Prevotellaceae</taxon>
        <taxon>Prevotella</taxon>
    </lineage>
</organism>
<dbReference type="AlphaFoldDB" id="F9D5Q4"/>
<evidence type="ECO:0000313" key="3">
    <source>
        <dbReference type="Proteomes" id="UP000007820"/>
    </source>
</evidence>
<evidence type="ECO:0000256" key="1">
    <source>
        <dbReference type="SAM" id="SignalP"/>
    </source>
</evidence>
<proteinExistence type="predicted"/>
<accession>F9D5Q4</accession>
<gene>
    <name evidence="2" type="ORF">HMPREF9136_2182</name>
</gene>
<dbReference type="EMBL" id="AFPW01000037">
    <property type="protein sequence ID" value="EGQ12927.1"/>
    <property type="molecule type" value="Genomic_DNA"/>
</dbReference>
<name>F9D5Q4_PREDD</name>
<evidence type="ECO:0000313" key="2">
    <source>
        <dbReference type="EMBL" id="EGQ12927.1"/>
    </source>
</evidence>
<reference evidence="2 3" key="1">
    <citation type="submission" date="2011-04" db="EMBL/GenBank/DDBJ databases">
        <authorList>
            <person name="Muzny D."/>
            <person name="Qin X."/>
            <person name="Deng J."/>
            <person name="Jiang H."/>
            <person name="Liu Y."/>
            <person name="Qu J."/>
            <person name="Song X.-Z."/>
            <person name="Zhang L."/>
            <person name="Thornton R."/>
            <person name="Coyle M."/>
            <person name="Francisco L."/>
            <person name="Jackson L."/>
            <person name="Javaid M."/>
            <person name="Korchina V."/>
            <person name="Kovar C."/>
            <person name="Mata R."/>
            <person name="Mathew T."/>
            <person name="Ngo R."/>
            <person name="Nguyen L."/>
            <person name="Nguyen N."/>
            <person name="Okwuonu G."/>
            <person name="Ongeri F."/>
            <person name="Pham C."/>
            <person name="Simmons D."/>
            <person name="Wilczek-Boney K."/>
            <person name="Hale W."/>
            <person name="Jakkamsetti A."/>
            <person name="Pham P."/>
            <person name="Ruth R."/>
            <person name="San Lucas F."/>
            <person name="Warren J."/>
            <person name="Zhang J."/>
            <person name="Zhao Z."/>
            <person name="Zhou C."/>
            <person name="Zhu D."/>
            <person name="Lee S."/>
            <person name="Bess C."/>
            <person name="Blankenburg K."/>
            <person name="Forbes L."/>
            <person name="Fu Q."/>
            <person name="Gubbala S."/>
            <person name="Hirani K."/>
            <person name="Jayaseelan J.C."/>
            <person name="Lara F."/>
            <person name="Munidasa M."/>
            <person name="Palculict T."/>
            <person name="Patil S."/>
            <person name="Pu L.-L."/>
            <person name="Saada N."/>
            <person name="Tang L."/>
            <person name="Weissenberger G."/>
            <person name="Zhu Y."/>
            <person name="Hemphill L."/>
            <person name="Shang Y."/>
            <person name="Youmans B."/>
            <person name="Ayvaz T."/>
            <person name="Ross M."/>
            <person name="Santibanez J."/>
            <person name="Aqrawi P."/>
            <person name="Gross S."/>
            <person name="Joshi V."/>
            <person name="Fowler G."/>
            <person name="Nazareth L."/>
            <person name="Reid J."/>
            <person name="Worley K."/>
            <person name="Petrosino J."/>
            <person name="Highlander S."/>
            <person name="Gibbs R."/>
        </authorList>
    </citation>
    <scope>NUCLEOTIDE SEQUENCE [LARGE SCALE GENOMIC DNA]</scope>
    <source>
        <strain evidence="2 3">DSM 3688</strain>
    </source>
</reference>
<evidence type="ECO:0008006" key="4">
    <source>
        <dbReference type="Google" id="ProtNLM"/>
    </source>
</evidence>
<dbReference type="Proteomes" id="UP000007820">
    <property type="component" value="Unassembled WGS sequence"/>
</dbReference>
<feature type="chain" id="PRO_5003381236" description="Lipoprotein" evidence="1">
    <location>
        <begin position="32"/>
        <end position="161"/>
    </location>
</feature>
<dbReference type="PROSITE" id="PS51257">
    <property type="entry name" value="PROKAR_LIPOPROTEIN"/>
    <property type="match status" value="1"/>
</dbReference>